<dbReference type="InterPro" id="IPR000847">
    <property type="entry name" value="LysR_HTH_N"/>
</dbReference>
<evidence type="ECO:0000313" key="9">
    <source>
        <dbReference type="Proteomes" id="UP000247515"/>
    </source>
</evidence>
<proteinExistence type="inferred from homology"/>
<dbReference type="EMBL" id="FNZM01000001">
    <property type="protein sequence ID" value="SEI83334.1"/>
    <property type="molecule type" value="Genomic_DNA"/>
</dbReference>
<keyword evidence="4" id="KW-0804">Transcription</keyword>
<accession>A0AAQ1GAQ6</accession>
<dbReference type="InterPro" id="IPR036388">
    <property type="entry name" value="WH-like_DNA-bd_sf"/>
</dbReference>
<dbReference type="Gene3D" id="1.10.10.10">
    <property type="entry name" value="Winged helix-like DNA-binding domain superfamily/Winged helix DNA-binding domain"/>
    <property type="match status" value="1"/>
</dbReference>
<keyword evidence="3" id="KW-0238">DNA-binding</keyword>
<dbReference type="InterPro" id="IPR058163">
    <property type="entry name" value="LysR-type_TF_proteobact-type"/>
</dbReference>
<dbReference type="EMBL" id="QJJV01000002">
    <property type="protein sequence ID" value="PXX19699.1"/>
    <property type="molecule type" value="Genomic_DNA"/>
</dbReference>
<dbReference type="FunFam" id="1.10.10.10:FF:000001">
    <property type="entry name" value="LysR family transcriptional regulator"/>
    <property type="match status" value="1"/>
</dbReference>
<dbReference type="PANTHER" id="PTHR30537">
    <property type="entry name" value="HTH-TYPE TRANSCRIPTIONAL REGULATOR"/>
    <property type="match status" value="1"/>
</dbReference>
<evidence type="ECO:0000256" key="1">
    <source>
        <dbReference type="ARBA" id="ARBA00009437"/>
    </source>
</evidence>
<dbReference type="SUPFAM" id="SSF46785">
    <property type="entry name" value="Winged helix' DNA-binding domain"/>
    <property type="match status" value="1"/>
</dbReference>
<dbReference type="Pfam" id="PF00126">
    <property type="entry name" value="HTH_1"/>
    <property type="match status" value="1"/>
</dbReference>
<evidence type="ECO:0000256" key="4">
    <source>
        <dbReference type="ARBA" id="ARBA00023163"/>
    </source>
</evidence>
<protein>
    <submittedName>
        <fullName evidence="6">LysR family transcriptional regulator</fullName>
    </submittedName>
    <submittedName>
        <fullName evidence="7">Transcriptional regulator, LysR family</fullName>
    </submittedName>
</protein>
<dbReference type="PANTHER" id="PTHR30537:SF35">
    <property type="entry name" value="TRANSCRIPTIONAL REGULATORY PROTEIN"/>
    <property type="match status" value="1"/>
</dbReference>
<reference evidence="6 9" key="2">
    <citation type="submission" date="2018-05" db="EMBL/GenBank/DDBJ databases">
        <title>Genomic Encyclopedia of Type Strains, Phase IV (KMG-V): Genome sequencing to study the core and pangenomes of soil and plant-associated prokaryotes.</title>
        <authorList>
            <person name="Whitman W."/>
        </authorList>
    </citation>
    <scope>NUCLEOTIDE SEQUENCE [LARGE SCALE GENOMIC DNA]</scope>
    <source>
        <strain evidence="6 9">SIr-6563</strain>
    </source>
</reference>
<evidence type="ECO:0000313" key="7">
    <source>
        <dbReference type="EMBL" id="SEI83334.1"/>
    </source>
</evidence>
<dbReference type="AlphaFoldDB" id="A0AAQ1GAQ6"/>
<sequence length="319" mass="35036">MDYIDTLRIFRSVVEARSFTRAADMHGLATPVVSRAIARLEKRLGSRLFHRTTRAVSLTEAAERFYDGCCRVLDDLDALEAGATEQTREANGVLRLVAHTTATVNRLVPLISSFKRAHPKVTLDVMLTERQVDLVADGYDLGLVLPFMLNNDTTVTKLLERIPLALVTSPAYLAATSTPRHPADLAQHVFVPMPPSLRKPSLTFRGPEGEDDVTVQLKYEIASNNPEFNRAMVLEGFGIGILPVALVQADLAAGRLVTLLDDFPISDMQIEIRLAYTSRTLLPAKVRAFIDHATEFFGGVTHAQPHTQALADAQAQQVG</sequence>
<evidence type="ECO:0000313" key="6">
    <source>
        <dbReference type="EMBL" id="PXX19699.1"/>
    </source>
</evidence>
<dbReference type="PROSITE" id="PS50931">
    <property type="entry name" value="HTH_LYSR"/>
    <property type="match status" value="1"/>
</dbReference>
<evidence type="ECO:0000313" key="8">
    <source>
        <dbReference type="Proteomes" id="UP000183529"/>
    </source>
</evidence>
<evidence type="ECO:0000256" key="2">
    <source>
        <dbReference type="ARBA" id="ARBA00023015"/>
    </source>
</evidence>
<name>A0AAQ1GAQ6_9BURK</name>
<dbReference type="GO" id="GO:0043565">
    <property type="term" value="F:sequence-specific DNA binding"/>
    <property type="evidence" value="ECO:0007669"/>
    <property type="project" value="TreeGrafter"/>
</dbReference>
<organism evidence="7 8">
    <name type="scientific">Paraburkholderia tropica</name>
    <dbReference type="NCBI Taxonomy" id="92647"/>
    <lineage>
        <taxon>Bacteria</taxon>
        <taxon>Pseudomonadati</taxon>
        <taxon>Pseudomonadota</taxon>
        <taxon>Betaproteobacteria</taxon>
        <taxon>Burkholderiales</taxon>
        <taxon>Burkholderiaceae</taxon>
        <taxon>Paraburkholderia</taxon>
    </lineage>
</organism>
<gene>
    <name evidence="6" type="ORF">C7400_102124</name>
    <name evidence="7" type="ORF">SAMN05216550_101122</name>
</gene>
<dbReference type="InterPro" id="IPR036390">
    <property type="entry name" value="WH_DNA-bd_sf"/>
</dbReference>
<comment type="similarity">
    <text evidence="1">Belongs to the LysR transcriptional regulatory family.</text>
</comment>
<dbReference type="RefSeq" id="WP_080180861.1">
    <property type="nucleotide sequence ID" value="NZ_CADFGN010000005.1"/>
</dbReference>
<dbReference type="GO" id="GO:0003700">
    <property type="term" value="F:DNA-binding transcription factor activity"/>
    <property type="evidence" value="ECO:0007669"/>
    <property type="project" value="InterPro"/>
</dbReference>
<keyword evidence="2" id="KW-0805">Transcription regulation</keyword>
<dbReference type="GeneID" id="61305099"/>
<dbReference type="Proteomes" id="UP000247515">
    <property type="component" value="Unassembled WGS sequence"/>
</dbReference>
<dbReference type="GO" id="GO:0006351">
    <property type="term" value="P:DNA-templated transcription"/>
    <property type="evidence" value="ECO:0007669"/>
    <property type="project" value="TreeGrafter"/>
</dbReference>
<dbReference type="CDD" id="cd08422">
    <property type="entry name" value="PBP2_CrgA_like"/>
    <property type="match status" value="1"/>
</dbReference>
<comment type="caution">
    <text evidence="7">The sequence shown here is derived from an EMBL/GenBank/DDBJ whole genome shotgun (WGS) entry which is preliminary data.</text>
</comment>
<dbReference type="Proteomes" id="UP000183529">
    <property type="component" value="Unassembled WGS sequence"/>
</dbReference>
<reference evidence="7 8" key="1">
    <citation type="submission" date="2016-10" db="EMBL/GenBank/DDBJ databases">
        <authorList>
            <person name="Varghese N."/>
            <person name="Submissions S."/>
        </authorList>
    </citation>
    <scope>NUCLEOTIDE SEQUENCE [LARGE SCALE GENOMIC DNA]</scope>
    <source>
        <strain evidence="7 8">LMG 22274</strain>
    </source>
</reference>
<evidence type="ECO:0000259" key="5">
    <source>
        <dbReference type="PROSITE" id="PS50931"/>
    </source>
</evidence>
<dbReference type="SUPFAM" id="SSF53850">
    <property type="entry name" value="Periplasmic binding protein-like II"/>
    <property type="match status" value="1"/>
</dbReference>
<evidence type="ECO:0000256" key="3">
    <source>
        <dbReference type="ARBA" id="ARBA00023125"/>
    </source>
</evidence>
<dbReference type="Pfam" id="PF03466">
    <property type="entry name" value="LysR_substrate"/>
    <property type="match status" value="1"/>
</dbReference>
<dbReference type="InterPro" id="IPR005119">
    <property type="entry name" value="LysR_subst-bd"/>
</dbReference>
<feature type="domain" description="HTH lysR-type" evidence="5">
    <location>
        <begin position="1"/>
        <end position="59"/>
    </location>
</feature>
<keyword evidence="9" id="KW-1185">Reference proteome</keyword>
<dbReference type="Gene3D" id="3.40.190.290">
    <property type="match status" value="1"/>
</dbReference>